<proteinExistence type="predicted"/>
<name>A0ACC1I702_9FUNG</name>
<comment type="caution">
    <text evidence="1">The sequence shown here is derived from an EMBL/GenBank/DDBJ whole genome shotgun (WGS) entry which is preliminary data.</text>
</comment>
<gene>
    <name evidence="1" type="primary">TVP18_2</name>
    <name evidence="1" type="ORF">LPJ66_008297</name>
</gene>
<accession>A0ACC1I702</accession>
<evidence type="ECO:0000313" key="1">
    <source>
        <dbReference type="EMBL" id="KAJ1888960.1"/>
    </source>
</evidence>
<dbReference type="EMBL" id="JANBPG010001640">
    <property type="protein sequence ID" value="KAJ1888960.1"/>
    <property type="molecule type" value="Genomic_DNA"/>
</dbReference>
<dbReference type="Proteomes" id="UP001150581">
    <property type="component" value="Unassembled WGS sequence"/>
</dbReference>
<sequence>MGFVEELKTGNFSLYGQWCALLSGVLLIVLGVVTLIAHPIYSILAIVFGAICILIEIPFLLKLCPTGPSFDRAFGGLKNHWWRFVAYLVFAIIMWSSLAKGGGILAIGAVTVTIAAACYLVAAVKKQSKVTISMLGGSGVQSHHGFDTTNALPI</sequence>
<protein>
    <submittedName>
        <fullName evidence="1">Golgi apparatus membrane protein tvp18</fullName>
    </submittedName>
</protein>
<evidence type="ECO:0000313" key="2">
    <source>
        <dbReference type="Proteomes" id="UP001150581"/>
    </source>
</evidence>
<keyword evidence="2" id="KW-1185">Reference proteome</keyword>
<reference evidence="1" key="1">
    <citation type="submission" date="2022-07" db="EMBL/GenBank/DDBJ databases">
        <title>Phylogenomic reconstructions and comparative analyses of Kickxellomycotina fungi.</title>
        <authorList>
            <person name="Reynolds N.K."/>
            <person name="Stajich J.E."/>
            <person name="Barry K."/>
            <person name="Grigoriev I.V."/>
            <person name="Crous P."/>
            <person name="Smith M.E."/>
        </authorList>
    </citation>
    <scope>NUCLEOTIDE SEQUENCE</scope>
    <source>
        <strain evidence="1">Benny 63K</strain>
    </source>
</reference>
<organism evidence="1 2">
    <name type="scientific">Kickxella alabastrina</name>
    <dbReference type="NCBI Taxonomy" id="61397"/>
    <lineage>
        <taxon>Eukaryota</taxon>
        <taxon>Fungi</taxon>
        <taxon>Fungi incertae sedis</taxon>
        <taxon>Zoopagomycota</taxon>
        <taxon>Kickxellomycotina</taxon>
        <taxon>Kickxellomycetes</taxon>
        <taxon>Kickxellales</taxon>
        <taxon>Kickxellaceae</taxon>
        <taxon>Kickxella</taxon>
    </lineage>
</organism>